<evidence type="ECO:0000259" key="8">
    <source>
        <dbReference type="Pfam" id="PF07928"/>
    </source>
</evidence>
<dbReference type="PANTHER" id="PTHR12965">
    <property type="entry name" value="VACUOLAR PROTEIN SORTING 54"/>
    <property type="match status" value="1"/>
</dbReference>
<dbReference type="GO" id="GO:0015031">
    <property type="term" value="P:protein transport"/>
    <property type="evidence" value="ECO:0007669"/>
    <property type="project" value="UniProtKB-KW"/>
</dbReference>
<organism evidence="9 10">
    <name type="scientific">Discostella pseudostelligera</name>
    <dbReference type="NCBI Taxonomy" id="259834"/>
    <lineage>
        <taxon>Eukaryota</taxon>
        <taxon>Sar</taxon>
        <taxon>Stramenopiles</taxon>
        <taxon>Ochrophyta</taxon>
        <taxon>Bacillariophyta</taxon>
        <taxon>Coscinodiscophyceae</taxon>
        <taxon>Thalassiosirophycidae</taxon>
        <taxon>Stephanodiscales</taxon>
        <taxon>Stephanodiscaceae</taxon>
        <taxon>Discostella</taxon>
    </lineage>
</organism>
<feature type="region of interest" description="Disordered" evidence="7">
    <location>
        <begin position="1430"/>
        <end position="1450"/>
    </location>
</feature>
<comment type="caution">
    <text evidence="9">The sequence shown here is derived from an EMBL/GenBank/DDBJ whole genome shotgun (WGS) entry which is preliminary data.</text>
</comment>
<evidence type="ECO:0000256" key="3">
    <source>
        <dbReference type="ARBA" id="ARBA00022448"/>
    </source>
</evidence>
<dbReference type="InterPro" id="IPR012501">
    <property type="entry name" value="Vps54_C"/>
</dbReference>
<dbReference type="PANTHER" id="PTHR12965:SF0">
    <property type="entry name" value="VACUOLAR PROTEIN SORTING-ASSOCIATED PROTEIN 54"/>
    <property type="match status" value="1"/>
</dbReference>
<gene>
    <name evidence="9" type="ORF">ACHAWU_007734</name>
</gene>
<evidence type="ECO:0000256" key="2">
    <source>
        <dbReference type="ARBA" id="ARBA00009150"/>
    </source>
</evidence>
<feature type="compositionally biased region" description="Low complexity" evidence="7">
    <location>
        <begin position="604"/>
        <end position="613"/>
    </location>
</feature>
<dbReference type="InterPro" id="IPR039745">
    <property type="entry name" value="Vps54"/>
</dbReference>
<feature type="compositionally biased region" description="Low complexity" evidence="7">
    <location>
        <begin position="155"/>
        <end position="164"/>
    </location>
</feature>
<name>A0ABD3M237_9STRA</name>
<keyword evidence="6" id="KW-0175">Coiled coil</keyword>
<evidence type="ECO:0000256" key="6">
    <source>
        <dbReference type="ARBA" id="ARBA00023054"/>
    </source>
</evidence>
<keyword evidence="4" id="KW-0653">Protein transport</keyword>
<feature type="region of interest" description="Disordered" evidence="7">
    <location>
        <begin position="765"/>
        <end position="793"/>
    </location>
</feature>
<keyword evidence="10" id="KW-1185">Reference proteome</keyword>
<dbReference type="Pfam" id="PF07928">
    <property type="entry name" value="Vps54"/>
    <property type="match status" value="1"/>
</dbReference>
<evidence type="ECO:0000256" key="5">
    <source>
        <dbReference type="ARBA" id="ARBA00023034"/>
    </source>
</evidence>
<evidence type="ECO:0000313" key="10">
    <source>
        <dbReference type="Proteomes" id="UP001530293"/>
    </source>
</evidence>
<proteinExistence type="inferred from homology"/>
<feature type="region of interest" description="Disordered" evidence="7">
    <location>
        <begin position="26"/>
        <end position="47"/>
    </location>
</feature>
<comment type="similarity">
    <text evidence="2">Belongs to the VPS54 family.</text>
</comment>
<accession>A0ABD3M237</accession>
<keyword evidence="3" id="KW-0813">Transport</keyword>
<dbReference type="EMBL" id="JALLBG020000287">
    <property type="protein sequence ID" value="KAL3756893.1"/>
    <property type="molecule type" value="Genomic_DNA"/>
</dbReference>
<feature type="compositionally biased region" description="Polar residues" evidence="7">
    <location>
        <begin position="117"/>
        <end position="128"/>
    </location>
</feature>
<evidence type="ECO:0000256" key="7">
    <source>
        <dbReference type="SAM" id="MobiDB-lite"/>
    </source>
</evidence>
<feature type="compositionally biased region" description="Polar residues" evidence="7">
    <location>
        <begin position="138"/>
        <end position="151"/>
    </location>
</feature>
<evidence type="ECO:0000256" key="4">
    <source>
        <dbReference type="ARBA" id="ARBA00022927"/>
    </source>
</evidence>
<keyword evidence="5" id="KW-0333">Golgi apparatus</keyword>
<feature type="region of interest" description="Disordered" evidence="7">
    <location>
        <begin position="81"/>
        <end position="164"/>
    </location>
</feature>
<evidence type="ECO:0000256" key="1">
    <source>
        <dbReference type="ARBA" id="ARBA00004601"/>
    </source>
</evidence>
<comment type="subcellular location">
    <subcellularLocation>
        <location evidence="1">Golgi apparatus</location>
        <location evidence="1">trans-Golgi network</location>
    </subcellularLocation>
</comment>
<reference evidence="9 10" key="1">
    <citation type="submission" date="2024-10" db="EMBL/GenBank/DDBJ databases">
        <title>Updated reference genomes for cyclostephanoid diatoms.</title>
        <authorList>
            <person name="Roberts W.R."/>
            <person name="Alverson A.J."/>
        </authorList>
    </citation>
    <scope>NUCLEOTIDE SEQUENCE [LARGE SCALE GENOMIC DNA]</scope>
    <source>
        <strain evidence="9 10">AJA232-27</strain>
    </source>
</reference>
<protein>
    <recommendedName>
        <fullName evidence="8">Vacuolar protein sorting-associated protein 54 C-terminal domain-containing protein</fullName>
    </recommendedName>
</protein>
<sequence length="1559" mass="166517">MNARAKALEEAASVLLAVSSSKGAFLDTDNDDVVEGGGGGRDDAAAMANSTSTSISAADGTASSISSNLSPAGEGAAAAAIATTPADGKTSSKSISRSDMLAMAKRRAEERKRNANSTSSKQQQQLRSPTGDIKSTDIVGSTPATTATSLHKQQQKQQQFSKSKAQNKYNQMDWFNLLGVVTNPTSGHYYTYPHDTASSSASSSSHHYLRASRHNQYHHGLRLSSHGTPISLDHVSSDGDQYNGGGDNNSMAASILHAAGLTDLAGYANASSIAANATLSSMASSVDEFTSWFDHYSRKYLGTVAGIDGPGGGGGGVSSAGSVMNSVLGGIGGGGTDNDDAMDHNGSGGSGIFHHPNSSSMLALLEYEPEFGPEDIPTSQLEVLPVELSNLDLASVENYLKQSGMLGMRFEDRGGGFMAMRMGRKMRMEEVEKQRKIDEEKLKDGMHDASLLPSDTSSGIAIPTPATVAATTTTTTTTTTTSYSMMDSVLQTVPEIFFSPYFDLTDPICFEDLLVISDEEVARIREKEAELHALADRKVKEAERVAALDAEKNGSVVVVPSSGSSRGVVGKNEDNLMASSLAAQSMAAPESTTTSTITKKDVKASSSSSDAHTTPPPPPPAPVVDGNVITLRKPETFTSHLDAVELVLLDQVRSKSERFFRETNRFSELQQLVTGTVDEVRELRDELHSIRDRCVTNVEIVPVMDDTRKDLRTISLVLEAVEDVVNCKASIASLMSVGDHLGAVEAIRLARSLLAGNLPESESNNVILNDAEDGGGSNDSDGGESSTMSLLHQHHRQAQPRQFSLGKLKALSKVGEQLNEYEKLVVQNLTNELVESFLSWGTDCNVDYRAQPLLSLTVERRSKIRSVVHSLRVCGKLSDAGVAYQKKLCELISVTIKAIVTECVADATKNSSNVADGTNTTPAAKGTMVGVASMSLEQFFDCINMLFEQVLGLLWSAFAVNKLCIDEGFILDDNVHNSGPTPSGNAMEGASSTTDPSSPGERSLQQHTPSATAAALAAAADLTEKSVSELLRLRREAHSIVSFDGMRQLWDTSLAFTHQLEKFSGRKAYGLRSTLMAQAKSFVERKHEANMSALVAALDSERWIQCNVSAERQAALTRLCSGRAAFLSRKAIAGSEPISSPGPSAGSGREKMADAEVEGVRYKVVWSSLLLLEMVMDDVACAAHFQTLATNVVGKVAELLRLFNTRSTHLVLGAGAIHSAARLKSINAKHLAIVTQCIALVLAILPHIRAALMAQLPAKQHALLYDLDKIKVDYHDHSEKILSKLVSIIGGIVEHSLAPRIANTDFDARASNASSSTGSIASADCCPFLDSVVTNTKKMHQVLLLMLPPELLRDVFSRIFAYLDHKVPSLFKAVANSEQTFSMPSTDEGKMQMINEVGFMAKTLNSLEGVQPWNFTATKILEQELDMRRESVDNEQASQQHSETLEESELETLQSDSDNMIDAANAVPTSTETGLGENIHATSDLDDDNSVACGAETVNKIASGPAEGCGTVDIEGASTMLVEQSENVAVDVDPIDNSDDVVSVDDSLVKKDASCAEDK</sequence>
<dbReference type="Proteomes" id="UP001530293">
    <property type="component" value="Unassembled WGS sequence"/>
</dbReference>
<evidence type="ECO:0000313" key="9">
    <source>
        <dbReference type="EMBL" id="KAL3756893.1"/>
    </source>
</evidence>
<feature type="domain" description="Vacuolar protein sorting-associated protein 54 C-terminal" evidence="8">
    <location>
        <begin position="1161"/>
        <end position="1289"/>
    </location>
</feature>
<feature type="compositionally biased region" description="Polar residues" evidence="7">
    <location>
        <begin position="980"/>
        <end position="997"/>
    </location>
</feature>
<feature type="region of interest" description="Disordered" evidence="7">
    <location>
        <begin position="583"/>
        <end position="626"/>
    </location>
</feature>
<dbReference type="GO" id="GO:0005794">
    <property type="term" value="C:Golgi apparatus"/>
    <property type="evidence" value="ECO:0007669"/>
    <property type="project" value="UniProtKB-SubCell"/>
</dbReference>
<feature type="region of interest" description="Disordered" evidence="7">
    <location>
        <begin position="980"/>
        <end position="1009"/>
    </location>
</feature>
<dbReference type="Gene3D" id="6.10.250.860">
    <property type="match status" value="1"/>
</dbReference>